<feature type="compositionally biased region" description="Polar residues" evidence="1">
    <location>
        <begin position="77"/>
        <end position="92"/>
    </location>
</feature>
<feature type="chain" id="PRO_5035431253" evidence="2">
    <location>
        <begin position="20"/>
        <end position="361"/>
    </location>
</feature>
<comment type="caution">
    <text evidence="3">The sequence shown here is derived from an EMBL/GenBank/DDBJ whole genome shotgun (WGS) entry which is preliminary data.</text>
</comment>
<evidence type="ECO:0000313" key="3">
    <source>
        <dbReference type="EMBL" id="KAF2900686.1"/>
    </source>
</evidence>
<proteinExistence type="predicted"/>
<organism evidence="3 4">
    <name type="scientific">Ignelater luminosus</name>
    <name type="common">Cucubano</name>
    <name type="synonym">Pyrophorus luminosus</name>
    <dbReference type="NCBI Taxonomy" id="2038154"/>
    <lineage>
        <taxon>Eukaryota</taxon>
        <taxon>Metazoa</taxon>
        <taxon>Ecdysozoa</taxon>
        <taxon>Arthropoda</taxon>
        <taxon>Hexapoda</taxon>
        <taxon>Insecta</taxon>
        <taxon>Pterygota</taxon>
        <taxon>Neoptera</taxon>
        <taxon>Endopterygota</taxon>
        <taxon>Coleoptera</taxon>
        <taxon>Polyphaga</taxon>
        <taxon>Elateriformia</taxon>
        <taxon>Elateroidea</taxon>
        <taxon>Elateridae</taxon>
        <taxon>Agrypninae</taxon>
        <taxon>Pyrophorini</taxon>
        <taxon>Ignelater</taxon>
    </lineage>
</organism>
<dbReference type="Proteomes" id="UP000801492">
    <property type="component" value="Unassembled WGS sequence"/>
</dbReference>
<keyword evidence="4" id="KW-1185">Reference proteome</keyword>
<evidence type="ECO:0000313" key="4">
    <source>
        <dbReference type="Proteomes" id="UP000801492"/>
    </source>
</evidence>
<feature type="compositionally biased region" description="Polar residues" evidence="1">
    <location>
        <begin position="261"/>
        <end position="277"/>
    </location>
</feature>
<protein>
    <submittedName>
        <fullName evidence="3">Uncharacterized protein</fullName>
    </submittedName>
</protein>
<feature type="region of interest" description="Disordered" evidence="1">
    <location>
        <begin position="177"/>
        <end position="302"/>
    </location>
</feature>
<dbReference type="AlphaFoldDB" id="A0A8K0DAZ0"/>
<dbReference type="EMBL" id="VTPC01002054">
    <property type="protein sequence ID" value="KAF2900686.1"/>
    <property type="molecule type" value="Genomic_DNA"/>
</dbReference>
<evidence type="ECO:0000256" key="1">
    <source>
        <dbReference type="SAM" id="MobiDB-lite"/>
    </source>
</evidence>
<feature type="signal peptide" evidence="2">
    <location>
        <begin position="1"/>
        <end position="19"/>
    </location>
</feature>
<feature type="region of interest" description="Disordered" evidence="1">
    <location>
        <begin position="62"/>
        <end position="97"/>
    </location>
</feature>
<accession>A0A8K0DAZ0</accession>
<feature type="compositionally biased region" description="Pro residues" evidence="1">
    <location>
        <begin position="193"/>
        <end position="205"/>
    </location>
</feature>
<dbReference type="OrthoDB" id="6350087at2759"/>
<keyword evidence="2" id="KW-0732">Signal</keyword>
<reference evidence="3" key="1">
    <citation type="submission" date="2019-08" db="EMBL/GenBank/DDBJ databases">
        <title>The genome of the North American firefly Photinus pyralis.</title>
        <authorList>
            <consortium name="Photinus pyralis genome working group"/>
            <person name="Fallon T.R."/>
            <person name="Sander Lower S.E."/>
            <person name="Weng J.-K."/>
        </authorList>
    </citation>
    <scope>NUCLEOTIDE SEQUENCE</scope>
    <source>
        <strain evidence="3">TRF0915ILg1</strain>
        <tissue evidence="3">Whole body</tissue>
    </source>
</reference>
<evidence type="ECO:0000256" key="2">
    <source>
        <dbReference type="SAM" id="SignalP"/>
    </source>
</evidence>
<gene>
    <name evidence="3" type="ORF">ILUMI_05500</name>
</gene>
<sequence>MAFLRTSFVALLLACAANASRSLESARDQYKAHEDVPHPPQLLSRATDQAVDVRQFFKIEPVDNNNQNNDESKPHSKLQSTSGKLQVQSKNSLKNEKVDDLRRRRAIEFIGYNFGSNYYSTWNPAVPAIIPVPPLSSFSLFRPQYYQISRPYFIPVWGSSGKIPFYFPPQPVYTNAGYPVDNPPNKGSLPPKGYLPPDPNSPEPPTSDNITFTGTRFNNEPPPPVWGRVPIGSSTKSPPVPTRRPSSGPTTHPPLVHNAEDAQSVTTTTQRPSSVAQRPQLGTAAGQAPASQSMRPDNDSARQPSRCVWAIVSCCSTSSQEVSYNCFEQLGCGGPFWGSQPCESEFARAAIANVINYYNAK</sequence>
<name>A0A8K0DAZ0_IGNLU</name>